<dbReference type="RefSeq" id="WP_367876346.1">
    <property type="nucleotide sequence ID" value="NZ_JBFNXX010000002.1"/>
</dbReference>
<keyword evidence="2" id="KW-1185">Reference proteome</keyword>
<dbReference type="PANTHER" id="PTHR48100:SF59">
    <property type="entry name" value="ADENOSYLCOBALAMIN_ALPHA-RIBAZOLE PHOSPHATASE"/>
    <property type="match status" value="1"/>
</dbReference>
<dbReference type="Gene3D" id="3.40.50.1240">
    <property type="entry name" value="Phosphoglycerate mutase-like"/>
    <property type="match status" value="1"/>
</dbReference>
<accession>A0ABV3RKM1</accession>
<dbReference type="CDD" id="cd07067">
    <property type="entry name" value="HP_PGM_like"/>
    <property type="match status" value="1"/>
</dbReference>
<evidence type="ECO:0000313" key="1">
    <source>
        <dbReference type="EMBL" id="MEW9918643.1"/>
    </source>
</evidence>
<dbReference type="PROSITE" id="PS00175">
    <property type="entry name" value="PG_MUTASE"/>
    <property type="match status" value="1"/>
</dbReference>
<dbReference type="InterPro" id="IPR001345">
    <property type="entry name" value="PG/BPGM_mutase_AS"/>
</dbReference>
<gene>
    <name evidence="1" type="ORF">AB2B41_03445</name>
</gene>
<dbReference type="InterPro" id="IPR050275">
    <property type="entry name" value="PGM_Phosphatase"/>
</dbReference>
<dbReference type="EMBL" id="JBFNXX010000002">
    <property type="protein sequence ID" value="MEW9918643.1"/>
    <property type="molecule type" value="Genomic_DNA"/>
</dbReference>
<dbReference type="InterPro" id="IPR013078">
    <property type="entry name" value="His_Pase_superF_clade-1"/>
</dbReference>
<organism evidence="1 2">
    <name type="scientific">Sulfitobacter sediminis</name>
    <dbReference type="NCBI Taxonomy" id="3234186"/>
    <lineage>
        <taxon>Bacteria</taxon>
        <taxon>Pseudomonadati</taxon>
        <taxon>Pseudomonadota</taxon>
        <taxon>Alphaproteobacteria</taxon>
        <taxon>Rhodobacterales</taxon>
        <taxon>Roseobacteraceae</taxon>
        <taxon>Sulfitobacter</taxon>
    </lineage>
</organism>
<comment type="caution">
    <text evidence="1">The sequence shown here is derived from an EMBL/GenBank/DDBJ whole genome shotgun (WGS) entry which is preliminary data.</text>
</comment>
<dbReference type="SMART" id="SM00855">
    <property type="entry name" value="PGAM"/>
    <property type="match status" value="1"/>
</dbReference>
<dbReference type="Proteomes" id="UP001556098">
    <property type="component" value="Unassembled WGS sequence"/>
</dbReference>
<sequence>MNSFPPVYVLRHGETEWNLTGRLQGRFDSALTPEGIVQSRMQRDILRRHELAGFAAISSPQGRALETARIALEGVIDPIATDPALSEIGLGDWAGEDRAALIARTGACDGFALYELAPGGEGFAALRSRCERFLRGLEGPSVLITHGITSRMIRLILTGRPTAELRRIDGGQGVVFRVAGGRQERLTIGG</sequence>
<name>A0ABV3RKM1_9RHOB</name>
<dbReference type="Pfam" id="PF00300">
    <property type="entry name" value="His_Phos_1"/>
    <property type="match status" value="1"/>
</dbReference>
<dbReference type="InterPro" id="IPR029033">
    <property type="entry name" value="His_PPase_superfam"/>
</dbReference>
<dbReference type="PANTHER" id="PTHR48100">
    <property type="entry name" value="BROAD-SPECIFICITY PHOSPHATASE YOR283W-RELATED"/>
    <property type="match status" value="1"/>
</dbReference>
<evidence type="ECO:0000313" key="2">
    <source>
        <dbReference type="Proteomes" id="UP001556098"/>
    </source>
</evidence>
<reference evidence="1 2" key="1">
    <citation type="submission" date="2024-07" db="EMBL/GenBank/DDBJ databases">
        <title>Marimonas sp.nov., isolated from tidal-flat sediment.</title>
        <authorList>
            <person name="Jayan J.N."/>
            <person name="Lee S.S."/>
        </authorList>
    </citation>
    <scope>NUCLEOTIDE SEQUENCE [LARGE SCALE GENOMIC DNA]</scope>
    <source>
        <strain evidence="1 2">MJW-29</strain>
    </source>
</reference>
<proteinExistence type="predicted"/>
<dbReference type="SUPFAM" id="SSF53254">
    <property type="entry name" value="Phosphoglycerate mutase-like"/>
    <property type="match status" value="1"/>
</dbReference>
<protein>
    <submittedName>
        <fullName evidence="1">Histidine phosphatase family protein</fullName>
    </submittedName>
</protein>